<evidence type="ECO:0000259" key="2">
    <source>
        <dbReference type="Pfam" id="PF07905"/>
    </source>
</evidence>
<dbReference type="Pfam" id="PF07905">
    <property type="entry name" value="PucR"/>
    <property type="match status" value="1"/>
</dbReference>
<feature type="domain" description="PucR C-terminal helix-turn-helix" evidence="3">
    <location>
        <begin position="330"/>
        <end position="385"/>
    </location>
</feature>
<comment type="caution">
    <text evidence="5">The sequence shown here is derived from an EMBL/GenBank/DDBJ whole genome shotgun (WGS) entry which is preliminary data.</text>
</comment>
<feature type="domain" description="CdaR GGDEF-like" evidence="4">
    <location>
        <begin position="158"/>
        <end position="276"/>
    </location>
</feature>
<dbReference type="InterPro" id="IPR012914">
    <property type="entry name" value="PucR_dom"/>
</dbReference>
<accession>A0A919VEF1</accession>
<organism evidence="5 6">
    <name type="scientific">Clostridium polyendosporum</name>
    <dbReference type="NCBI Taxonomy" id="69208"/>
    <lineage>
        <taxon>Bacteria</taxon>
        <taxon>Bacillati</taxon>
        <taxon>Bacillota</taxon>
        <taxon>Clostridia</taxon>
        <taxon>Eubacteriales</taxon>
        <taxon>Clostridiaceae</taxon>
        <taxon>Clostridium</taxon>
    </lineage>
</organism>
<evidence type="ECO:0000313" key="5">
    <source>
        <dbReference type="EMBL" id="GIM29084.1"/>
    </source>
</evidence>
<evidence type="ECO:0008006" key="7">
    <source>
        <dbReference type="Google" id="ProtNLM"/>
    </source>
</evidence>
<evidence type="ECO:0000313" key="6">
    <source>
        <dbReference type="Proteomes" id="UP000679179"/>
    </source>
</evidence>
<dbReference type="Gene3D" id="1.10.10.2840">
    <property type="entry name" value="PucR C-terminal helix-turn-helix domain"/>
    <property type="match status" value="1"/>
</dbReference>
<dbReference type="Pfam" id="PF17853">
    <property type="entry name" value="GGDEF_2"/>
    <property type="match status" value="1"/>
</dbReference>
<evidence type="ECO:0000259" key="4">
    <source>
        <dbReference type="Pfam" id="PF17853"/>
    </source>
</evidence>
<proteinExistence type="inferred from homology"/>
<sequence length="391" mass="45439">MSVTLGQLINLSQLANMKLIAGSQGLKGDVRWTHILEDENITSFVEDGELIFTTGVGFKHGKDSLFNMVERLYHKNTSGIVLNVGPYIPQIPAEIIAFGEAKGFPIFQLPWESRIADITRAICEYIIKDNDREKSIEDIIKNIIFLKDLDKEKGLMKLERCGYNTRHNFCVMLAEVSEDSQYIKEEHIYNIYKFIKFRLSIVYEKFLSFVQDNKIIFILPQRKDEIFSDKGIAQEIIDGVNTKFKDTVLNIGFGRYYLGIDNMDQSYKDALKVVQVSSRRENNIDIWEYDDLGVYKLLINLKESAELKEFYEETLLKLDEYDAIHSTNYIEILKCFLSENRSINEVSKKMYLHRNTVAYKIKRIEEILQCDLSSLNDTFKVMLSIMIKDIV</sequence>
<dbReference type="PANTHER" id="PTHR33744:SF1">
    <property type="entry name" value="DNA-BINDING TRANSCRIPTIONAL ACTIVATOR ADER"/>
    <property type="match status" value="1"/>
</dbReference>
<dbReference type="PANTHER" id="PTHR33744">
    <property type="entry name" value="CARBOHYDRATE DIACID REGULATOR"/>
    <property type="match status" value="1"/>
</dbReference>
<dbReference type="Pfam" id="PF13556">
    <property type="entry name" value="HTH_30"/>
    <property type="match status" value="1"/>
</dbReference>
<dbReference type="InterPro" id="IPR051448">
    <property type="entry name" value="CdaR-like_regulators"/>
</dbReference>
<evidence type="ECO:0000256" key="1">
    <source>
        <dbReference type="ARBA" id="ARBA00006754"/>
    </source>
</evidence>
<keyword evidence="6" id="KW-1185">Reference proteome</keyword>
<gene>
    <name evidence="5" type="ORF">CPJCM30710_17500</name>
</gene>
<dbReference type="InterPro" id="IPR025736">
    <property type="entry name" value="PucR_C-HTH_dom"/>
</dbReference>
<dbReference type="AlphaFoldDB" id="A0A919VEF1"/>
<comment type="similarity">
    <text evidence="1">Belongs to the CdaR family.</text>
</comment>
<protein>
    <recommendedName>
        <fullName evidence="7">PucR family transcriptional regulator</fullName>
    </recommendedName>
</protein>
<dbReference type="Proteomes" id="UP000679179">
    <property type="component" value="Unassembled WGS sequence"/>
</dbReference>
<dbReference type="RefSeq" id="WP_212903798.1">
    <property type="nucleotide sequence ID" value="NZ_BOPZ01000013.1"/>
</dbReference>
<reference evidence="5" key="1">
    <citation type="submission" date="2021-03" db="EMBL/GenBank/DDBJ databases">
        <title>Taxonomic study of Clostridium polyendosporum from meadow-gley soil under rice.</title>
        <authorList>
            <person name="Kobayashi H."/>
            <person name="Tanizawa Y."/>
            <person name="Yagura M."/>
        </authorList>
    </citation>
    <scope>NUCLEOTIDE SEQUENCE</scope>
    <source>
        <strain evidence="5">JCM 30710</strain>
    </source>
</reference>
<dbReference type="InterPro" id="IPR042070">
    <property type="entry name" value="PucR_C-HTH_sf"/>
</dbReference>
<name>A0A919VEF1_9CLOT</name>
<feature type="domain" description="Purine catabolism PurC-like" evidence="2">
    <location>
        <begin position="8"/>
        <end position="126"/>
    </location>
</feature>
<dbReference type="EMBL" id="BOPZ01000013">
    <property type="protein sequence ID" value="GIM29084.1"/>
    <property type="molecule type" value="Genomic_DNA"/>
</dbReference>
<dbReference type="InterPro" id="IPR041522">
    <property type="entry name" value="CdaR_GGDEF"/>
</dbReference>
<evidence type="ECO:0000259" key="3">
    <source>
        <dbReference type="Pfam" id="PF13556"/>
    </source>
</evidence>